<reference evidence="2 3" key="1">
    <citation type="submission" date="2022-01" db="EMBL/GenBank/DDBJ databases">
        <authorList>
            <person name="Xiong W."/>
            <person name="Schranz E."/>
        </authorList>
    </citation>
    <scope>NUCLEOTIDE SEQUENCE [LARGE SCALE GENOMIC DNA]</scope>
</reference>
<proteinExistence type="predicted"/>
<name>A0AAU9MR21_9ASTR</name>
<dbReference type="Proteomes" id="UP001157418">
    <property type="component" value="Unassembled WGS sequence"/>
</dbReference>
<protein>
    <recommendedName>
        <fullName evidence="1">Reverse transcriptase zinc-binding domain-containing protein</fullName>
    </recommendedName>
</protein>
<accession>A0AAU9MR21</accession>
<feature type="domain" description="Reverse transcriptase zinc-binding" evidence="1">
    <location>
        <begin position="78"/>
        <end position="144"/>
    </location>
</feature>
<evidence type="ECO:0000313" key="3">
    <source>
        <dbReference type="Proteomes" id="UP001157418"/>
    </source>
</evidence>
<evidence type="ECO:0000259" key="1">
    <source>
        <dbReference type="Pfam" id="PF13966"/>
    </source>
</evidence>
<comment type="caution">
    <text evidence="2">The sequence shown here is derived from an EMBL/GenBank/DDBJ whole genome shotgun (WGS) entry which is preliminary data.</text>
</comment>
<dbReference type="InterPro" id="IPR026960">
    <property type="entry name" value="RVT-Znf"/>
</dbReference>
<dbReference type="Pfam" id="PF13966">
    <property type="entry name" value="zf-RVT"/>
    <property type="match status" value="1"/>
</dbReference>
<keyword evidence="3" id="KW-1185">Reference proteome</keyword>
<evidence type="ECO:0000313" key="2">
    <source>
        <dbReference type="EMBL" id="CAH1427158.1"/>
    </source>
</evidence>
<organism evidence="2 3">
    <name type="scientific">Lactuca virosa</name>
    <dbReference type="NCBI Taxonomy" id="75947"/>
    <lineage>
        <taxon>Eukaryota</taxon>
        <taxon>Viridiplantae</taxon>
        <taxon>Streptophyta</taxon>
        <taxon>Embryophyta</taxon>
        <taxon>Tracheophyta</taxon>
        <taxon>Spermatophyta</taxon>
        <taxon>Magnoliopsida</taxon>
        <taxon>eudicotyledons</taxon>
        <taxon>Gunneridae</taxon>
        <taxon>Pentapetalae</taxon>
        <taxon>asterids</taxon>
        <taxon>campanulids</taxon>
        <taxon>Asterales</taxon>
        <taxon>Asteraceae</taxon>
        <taxon>Cichorioideae</taxon>
        <taxon>Cichorieae</taxon>
        <taxon>Lactucinae</taxon>
        <taxon>Lactuca</taxon>
    </lineage>
</organism>
<dbReference type="AlphaFoldDB" id="A0AAU9MR21"/>
<dbReference type="EMBL" id="CAKMRJ010002223">
    <property type="protein sequence ID" value="CAH1427158.1"/>
    <property type="molecule type" value="Genomic_DNA"/>
</dbReference>
<sequence length="159" mass="17971">MHNLRSKPDNCYASNTLPGVWNNIAGIRKDLVKKNIPVEQVLTKKQDPIRDYWHCSLTSDGSFIVKALRKLWDFSPPIANGKFTWLKEIPIKVMCFIWRARLGKIPSATALSSRGVVLETNLCSHCGTMEESADHALVGCEYARLVLDLHSEMVRGYNI</sequence>
<gene>
    <name evidence="2" type="ORF">LVIROSA_LOCUS14188</name>
</gene>